<keyword evidence="2" id="KW-1185">Reference proteome</keyword>
<dbReference type="SUPFAM" id="SSF48371">
    <property type="entry name" value="ARM repeat"/>
    <property type="match status" value="1"/>
</dbReference>
<reference evidence="3" key="2">
    <citation type="submission" date="2025-08" db="UniProtKB">
        <authorList>
            <consortium name="RefSeq"/>
        </authorList>
    </citation>
    <scope>IDENTIFICATION</scope>
</reference>
<dbReference type="PANTHER" id="PTHR16071:SF2">
    <property type="entry name" value="FIGNL1-INTERACTING REGULATOR OF RECOMBINATION AND MITOSIS"/>
    <property type="match status" value="1"/>
</dbReference>
<dbReference type="KEGG" id="lak:106171213"/>
<organism evidence="2 3">
    <name type="scientific">Lingula anatina</name>
    <name type="common">Brachiopod</name>
    <name type="synonym">Lingula unguis</name>
    <dbReference type="NCBI Taxonomy" id="7574"/>
    <lineage>
        <taxon>Eukaryota</taxon>
        <taxon>Metazoa</taxon>
        <taxon>Spiralia</taxon>
        <taxon>Lophotrochozoa</taxon>
        <taxon>Brachiopoda</taxon>
        <taxon>Linguliformea</taxon>
        <taxon>Lingulata</taxon>
        <taxon>Lingulida</taxon>
        <taxon>Linguloidea</taxon>
        <taxon>Lingulidae</taxon>
        <taxon>Lingula</taxon>
    </lineage>
</organism>
<dbReference type="GeneID" id="106171213"/>
<dbReference type="InParanoid" id="A0A1S3J911"/>
<gene>
    <name evidence="3" type="primary">LOC106171213</name>
</gene>
<dbReference type="STRING" id="7574.A0A1S3J911"/>
<dbReference type="InterPro" id="IPR027902">
    <property type="entry name" value="DUF4487"/>
</dbReference>
<dbReference type="Pfam" id="PF14868">
    <property type="entry name" value="DUF4487"/>
    <property type="match status" value="1"/>
</dbReference>
<feature type="region of interest" description="Disordered" evidence="1">
    <location>
        <begin position="824"/>
        <end position="864"/>
    </location>
</feature>
<dbReference type="AlphaFoldDB" id="A0A1S3J911"/>
<sequence length="911" mass="102356">MSQSSMLDEVGTWRETECQARWQEVLPELLNSFSAVEDGLKEIGLLKLLCQSLVPHIPSTDLEKQVFSKIANKVEESFHRLLGNVASLVKNNSRDILEEIAQQLEMASTLIDSIEQCVKCVCGDSEVEISSFLSLSKVVLSILKESYQHCKTSSSVYGDLLGMLSEGLSAIFKKTHSLQMSFISLLDKVVLGSTSSDEDIEHFCAALLNLHELCAIVNTLDVKITITTWKAVSKLACQHKDSLRNRLDVSVLVTSLCLEVLTLFRHLFQLAPQTDKEGNKISCGDPKAFSKSVKVAGFQMKVLVTLVKEFEGYLGNCVRELYQLLQELHRHMPPSLSAPSIPKQYTEDIERQVTIATEPMLTHLLGNREFIECLMDTEGFDKEMCLSKCLLQVRVMGLLPRCTDGVKDQWTSPRLYPEDKPRENILSGLFSSVANCFVELSLPVKLPGIMCNGKPQREVSLYEHICSRLCGFVGSLSARHFNVLEKCLLENVLGRNLYCALLAIDVWCFVARYGTAEVCHAHICLVAKLIDSQQWNCSVQYLHLVALFTRLVKFQAQEHQEAFLQTFPPVNHLVLWSHLPLTALPSILLQQVIDLGVTKCTKVINDWNSSSSKTLGKTRELFAALAFLRNLLSTQQIREKYVSAQHQAVLIDQCCTLWSSIPLQEVSRYPVVQSTVLNLIGVTGQLISGLNNAEVLKVVQCLLQLIKISPTSDILYEVADFTRNLGKKTFPASSEQPQLLALLPKLFCHLLQSQNPLVKQKSLEAFSKFAEETSHESIVPESLQQNEKIQGEVVSYLNKVPWSLALPYSEVDFLHQVDNTLKESSSKQPCCSPKERNMKDNLESDHEPAAKRLRQDSDGQNEFQTEERCKKILSNMRTETQDLLHVQSISGLPHWVVEELKELHSQIGTML</sequence>
<dbReference type="OrthoDB" id="6088000at2759"/>
<protein>
    <submittedName>
        <fullName evidence="3">Uncharacterized protein C1orf112</fullName>
    </submittedName>
</protein>
<dbReference type="RefSeq" id="XP_013406885.1">
    <property type="nucleotide sequence ID" value="XM_013551431.1"/>
</dbReference>
<dbReference type="PANTHER" id="PTHR16071">
    <property type="entry name" value="CHROMOSOME 1 OPEN READING FRAME 112"/>
    <property type="match status" value="1"/>
</dbReference>
<feature type="compositionally biased region" description="Basic and acidic residues" evidence="1">
    <location>
        <begin position="833"/>
        <end position="857"/>
    </location>
</feature>
<evidence type="ECO:0000313" key="3">
    <source>
        <dbReference type="RefSeq" id="XP_013406885.1"/>
    </source>
</evidence>
<proteinExistence type="predicted"/>
<reference evidence="3" key="1">
    <citation type="journal article" date="2015" name="Nat. Commun.">
        <title>The Lingula genome provides insights into brachiopod evolution and the origin of phosphate biomineralization.</title>
        <authorList>
            <person name="Luo Y.J."/>
            <person name="Takeuchi T."/>
            <person name="Koyanagi R."/>
            <person name="Yamada L."/>
            <person name="Kanda M."/>
            <person name="Khalturina M."/>
            <person name="Fujie M."/>
            <person name="Yamasaki S.I."/>
            <person name="Endo K."/>
            <person name="Satoh N."/>
        </authorList>
    </citation>
    <scope>NUCLEOTIDE SEQUENCE</scope>
</reference>
<evidence type="ECO:0000313" key="2">
    <source>
        <dbReference type="Proteomes" id="UP000085678"/>
    </source>
</evidence>
<accession>A0A1S3J911</accession>
<name>A0A1S3J911_LINAN</name>
<dbReference type="InterPro" id="IPR016024">
    <property type="entry name" value="ARM-type_fold"/>
</dbReference>
<evidence type="ECO:0000256" key="1">
    <source>
        <dbReference type="SAM" id="MobiDB-lite"/>
    </source>
</evidence>
<dbReference type="Proteomes" id="UP000085678">
    <property type="component" value="Unplaced"/>
</dbReference>